<evidence type="ECO:0000256" key="10">
    <source>
        <dbReference type="ARBA" id="ARBA00023186"/>
    </source>
</evidence>
<protein>
    <recommendedName>
        <fullName evidence="15">Peptidyl-prolyl cis-trans isomerase H</fullName>
        <ecNumber evidence="4">5.2.1.8</ecNumber>
    </recommendedName>
    <alternativeName>
        <fullName evidence="16">Rotamase H</fullName>
    </alternativeName>
</protein>
<comment type="similarity">
    <text evidence="14">Belongs to the cyclophilin-type PPIase family. PPIase H subfamily.</text>
</comment>
<keyword evidence="5" id="KW-0963">Cytoplasm</keyword>
<evidence type="ECO:0000256" key="15">
    <source>
        <dbReference type="ARBA" id="ARBA00040924"/>
    </source>
</evidence>
<evidence type="ECO:0000256" key="4">
    <source>
        <dbReference type="ARBA" id="ARBA00013194"/>
    </source>
</evidence>
<dbReference type="GO" id="GO:0005737">
    <property type="term" value="C:cytoplasm"/>
    <property type="evidence" value="ECO:0007669"/>
    <property type="project" value="UniProtKB-SubCell"/>
</dbReference>
<evidence type="ECO:0000256" key="6">
    <source>
        <dbReference type="ARBA" id="ARBA00022664"/>
    </source>
</evidence>
<dbReference type="Proteomes" id="UP000243686">
    <property type="component" value="Unassembled WGS sequence"/>
</dbReference>
<evidence type="ECO:0000256" key="2">
    <source>
        <dbReference type="ARBA" id="ARBA00004324"/>
    </source>
</evidence>
<evidence type="ECO:0000256" key="9">
    <source>
        <dbReference type="ARBA" id="ARBA00023110"/>
    </source>
</evidence>
<keyword evidence="11" id="KW-0508">mRNA splicing</keyword>
<evidence type="ECO:0000259" key="19">
    <source>
        <dbReference type="PROSITE" id="PS50072"/>
    </source>
</evidence>
<keyword evidence="8" id="KW-0007">Acetylation</keyword>
<dbReference type="Gene3D" id="2.40.100.10">
    <property type="entry name" value="Cyclophilin-like"/>
    <property type="match status" value="1"/>
</dbReference>
<gene>
    <name evidence="20" type="ORF">X801_02171</name>
</gene>
<dbReference type="PANTHER" id="PTHR11071">
    <property type="entry name" value="PEPTIDYL-PROLYL CIS-TRANS ISOMERASE"/>
    <property type="match status" value="1"/>
</dbReference>
<dbReference type="CDD" id="cd01926">
    <property type="entry name" value="cyclophilin_ABH_like"/>
    <property type="match status" value="1"/>
</dbReference>
<sequence>APCRRVADHCSSLLDALIIFKTWFIQRQGELGPTNHQQHSITDGVHSTVIQFDQTNGNTLSHCSRSLTATNGPIESCSAMETANMASAVVLRERDWALSRMRRMENQVGRLRSACLAMRVQLEAGLRHKIEADQVKRELEMTLKTVGHYENIISEGNRLREDLRTELARVRKEMSVARSRMAPDSASSGVGSRSATIRMHGHPSDSSERADSLATSMMATLGDMQSSSASELRIIVERQARWIETMNTETKELRGSIRVLSEKDSEQTKMIDTLRTTVQDVMDRISALGHKRQTLSASPFGSVLDFCWLSTLAAHLHLEIPENLADIAMEHDPKRDVVVTTEAAAYGQSAQPTTRCKRKLRPELDKSKPEPPKKTTKTEVPSPAKVDLDEYMESQSSSFSDVESVPSSVVHGSKLLEDILSELHHLEGDPLLLLVPDEPSPSKKHVPDSKSVMDSPLPSPTSSPTLRKRRNSRLISDSSDAHQVRAASPTTVTSSSSKTHKLLLPDLSTSVKRTGSLPVDGTAVADRTSPRLLELSSISEPSNDEKNIAATSTVQSPTPPTHIPASTQGPRTRQSKRNVSDTKRIVRKLSESSEDASITVPTRRRKLRSSKGAALEATELTSLVQHDAESPSQPPTRVFKRTPPEEEPTATSKSHIRSRRTDNIVHLNPTLSSLSSTTVPVVHPFVPCGSKRTPGRSAAADVIADASIATRVPTCPASYTRKSRSRVSISSANTKKDERQDENTLDICLLSLLQSAYSPNTIDWFDHITSEAITNEASVSDPVTVNQLSPVHAHDISQSHLPPVSTGDQQQHSSDSFSHLTTDLAVKAAPQQEPVATALDLNSSLQTSFSDYLLCSASNRSPATLAQCLLNVPLANSLDIVWLTFLDAAHHDRVEDSELREVKFVNLCLALTSHLSVRQLSDWPLYHTNYFRYPVQTAAAVKCVYRLFSVDRSAEANSYSRVYLTRLLQSLSNSNVDQFLLISLPYIVDECHTIFNELWPGLQPLRDAAASQFYHPVADPQSFSFLIATVQALLAWQEARVMRSQTVIKQDKKKQSMDIQAIFARLHTSEWLPGQPLDSRRPTSLTSLALSQQNHRLRRLALRLVDACLQLQRTEGSGSITVVNTGPTPERQEAACSLHILISAMAFVVGEEAIIDNEEDVQDCICESEGSTSTHQRKRRNRQTHRQQRQGLLGWLLNGRLLPWLTKQAKMLRTAATTDEQILFDRLLLVTTDLVVLGGQLFSSRNVPLIRRQPQPLTSLVDELRSTIFASGRRILTLLEGQATQPFSASFISATVRLIGFAPQRAMKLMLRFCCDAPSPSQIPSMPTSILWPHCTLPSLLSQSLNLVSSATHLPQSIISAYAQACKSLMDVSSDYNTMAVPLPAVSERMNNPKNPVVFFDVTVGGQEIGRMQFELFQDVVPKTAENFRQFCTGEYRKDGVPTGYKGSSFHRIIKDFMVQGGDFINGDGTGSFSIYGGTQFADENFRMKHNSPGMLSMANSGRDTNGCQFFITCAPCEFLDGKHVVFGQIVDGMLVLKKIENVPTGANNRPKAPVLITQCGEM</sequence>
<dbReference type="GO" id="GO:0005681">
    <property type="term" value="C:spliceosomal complex"/>
    <property type="evidence" value="ECO:0007669"/>
    <property type="project" value="UniProtKB-KW"/>
</dbReference>
<dbReference type="FunFam" id="2.40.100.10:FF:000017">
    <property type="entry name" value="Peptidyl-prolyl cis-trans isomerase"/>
    <property type="match status" value="1"/>
</dbReference>
<keyword evidence="7" id="KW-0747">Spliceosome</keyword>
<dbReference type="Pfam" id="PF00160">
    <property type="entry name" value="Pro_isomerase"/>
    <property type="match status" value="1"/>
</dbReference>
<evidence type="ECO:0000256" key="16">
    <source>
        <dbReference type="ARBA" id="ARBA00041924"/>
    </source>
</evidence>
<feature type="region of interest" description="Disordered" evidence="18">
    <location>
        <begin position="346"/>
        <end position="386"/>
    </location>
</feature>
<comment type="subcellular location">
    <subcellularLocation>
        <location evidence="3">Cytoplasm</location>
    </subcellularLocation>
    <subcellularLocation>
        <location evidence="2">Nucleus speckle</location>
    </subcellularLocation>
</comment>
<name>A0A1S8X5I0_OPIVI</name>
<dbReference type="GO" id="GO:0016018">
    <property type="term" value="F:cyclosporin A binding"/>
    <property type="evidence" value="ECO:0007669"/>
    <property type="project" value="TreeGrafter"/>
</dbReference>
<dbReference type="InterPro" id="IPR029000">
    <property type="entry name" value="Cyclophilin-like_dom_sf"/>
</dbReference>
<dbReference type="InterPro" id="IPR020892">
    <property type="entry name" value="Cyclophilin-type_PPIase_CS"/>
</dbReference>
<accession>A0A1S8X5I0</accession>
<dbReference type="PROSITE" id="PS00170">
    <property type="entry name" value="CSA_PPIASE_1"/>
    <property type="match status" value="1"/>
</dbReference>
<dbReference type="GO" id="GO:0006397">
    <property type="term" value="P:mRNA processing"/>
    <property type="evidence" value="ECO:0007669"/>
    <property type="project" value="UniProtKB-KW"/>
</dbReference>
<evidence type="ECO:0000256" key="18">
    <source>
        <dbReference type="SAM" id="MobiDB-lite"/>
    </source>
</evidence>
<feature type="region of interest" description="Disordered" evidence="18">
    <location>
        <begin position="511"/>
        <end position="660"/>
    </location>
</feature>
<feature type="compositionally biased region" description="Basic and acidic residues" evidence="18">
    <location>
        <begin position="202"/>
        <end position="211"/>
    </location>
</feature>
<feature type="non-terminal residue" evidence="20">
    <location>
        <position position="1"/>
    </location>
</feature>
<reference evidence="20 21" key="1">
    <citation type="submission" date="2015-03" db="EMBL/GenBank/DDBJ databases">
        <title>Draft genome of the nematode, Opisthorchis viverrini.</title>
        <authorList>
            <person name="Mitreva M."/>
        </authorList>
    </citation>
    <scope>NUCLEOTIDE SEQUENCE [LARGE SCALE GENOMIC DNA]</scope>
    <source>
        <strain evidence="20">Khon Kaen</strain>
    </source>
</reference>
<feature type="region of interest" description="Disordered" evidence="18">
    <location>
        <begin position="717"/>
        <end position="740"/>
    </location>
</feature>
<keyword evidence="21" id="KW-1185">Reference proteome</keyword>
<dbReference type="PROSITE" id="PS50072">
    <property type="entry name" value="CSA_PPIASE_2"/>
    <property type="match status" value="1"/>
</dbReference>
<dbReference type="PANTHER" id="PTHR11071:SF561">
    <property type="entry name" value="PEPTIDYL-PROLYL CIS-TRANS ISOMERASE D-RELATED"/>
    <property type="match status" value="1"/>
</dbReference>
<proteinExistence type="inferred from homology"/>
<evidence type="ECO:0000256" key="12">
    <source>
        <dbReference type="ARBA" id="ARBA00023235"/>
    </source>
</evidence>
<evidence type="ECO:0000256" key="7">
    <source>
        <dbReference type="ARBA" id="ARBA00022728"/>
    </source>
</evidence>
<dbReference type="EC" id="5.2.1.8" evidence="4"/>
<dbReference type="GO" id="GO:0016607">
    <property type="term" value="C:nuclear speck"/>
    <property type="evidence" value="ECO:0007669"/>
    <property type="project" value="UniProtKB-SubCell"/>
</dbReference>
<dbReference type="EMBL" id="KV891942">
    <property type="protein sequence ID" value="OON21927.1"/>
    <property type="molecule type" value="Genomic_DNA"/>
</dbReference>
<dbReference type="GO" id="GO:0006457">
    <property type="term" value="P:protein folding"/>
    <property type="evidence" value="ECO:0007669"/>
    <property type="project" value="InterPro"/>
</dbReference>
<evidence type="ECO:0000256" key="14">
    <source>
        <dbReference type="ARBA" id="ARBA00038512"/>
    </source>
</evidence>
<evidence type="ECO:0000313" key="21">
    <source>
        <dbReference type="Proteomes" id="UP000243686"/>
    </source>
</evidence>
<organism evidence="20 21">
    <name type="scientific">Opisthorchis viverrini</name>
    <name type="common">Southeast Asian liver fluke</name>
    <dbReference type="NCBI Taxonomy" id="6198"/>
    <lineage>
        <taxon>Eukaryota</taxon>
        <taxon>Metazoa</taxon>
        <taxon>Spiralia</taxon>
        <taxon>Lophotrochozoa</taxon>
        <taxon>Platyhelminthes</taxon>
        <taxon>Trematoda</taxon>
        <taxon>Digenea</taxon>
        <taxon>Opisthorchiida</taxon>
        <taxon>Opisthorchiata</taxon>
        <taxon>Opisthorchiidae</taxon>
        <taxon>Opisthorchis</taxon>
    </lineage>
</organism>
<feature type="compositionally biased region" description="Polar residues" evidence="18">
    <location>
        <begin position="185"/>
        <end position="195"/>
    </location>
</feature>
<keyword evidence="10" id="KW-0143">Chaperone</keyword>
<comment type="function">
    <text evidence="17">PPIase that catalyzes the cis-trans isomerization of proline imidic peptide bonds in oligopeptides and may therefore assist protein folding. Participates in pre-mRNA splicing. May play a role in the assembly of the U4/U5/U6 tri-snRNP complex, one of the building blocks of the spliceosome. May act as a chaperone.</text>
</comment>
<evidence type="ECO:0000313" key="20">
    <source>
        <dbReference type="EMBL" id="OON21927.1"/>
    </source>
</evidence>
<keyword evidence="13" id="KW-0539">Nucleus</keyword>
<feature type="region of interest" description="Disordered" evidence="18">
    <location>
        <begin position="434"/>
        <end position="499"/>
    </location>
</feature>
<dbReference type="GO" id="GO:0008380">
    <property type="term" value="P:RNA splicing"/>
    <property type="evidence" value="ECO:0007669"/>
    <property type="project" value="UniProtKB-KW"/>
</dbReference>
<feature type="compositionally biased region" description="Basic and acidic residues" evidence="18">
    <location>
        <begin position="361"/>
        <end position="377"/>
    </location>
</feature>
<feature type="region of interest" description="Disordered" evidence="18">
    <location>
        <begin position="174"/>
        <end position="211"/>
    </location>
</feature>
<dbReference type="PRINTS" id="PR00153">
    <property type="entry name" value="CSAPPISMRASE"/>
</dbReference>
<comment type="catalytic activity">
    <reaction evidence="1">
        <text>[protein]-peptidylproline (omega=180) = [protein]-peptidylproline (omega=0)</text>
        <dbReference type="Rhea" id="RHEA:16237"/>
        <dbReference type="Rhea" id="RHEA-COMP:10747"/>
        <dbReference type="Rhea" id="RHEA-COMP:10748"/>
        <dbReference type="ChEBI" id="CHEBI:83833"/>
        <dbReference type="ChEBI" id="CHEBI:83834"/>
        <dbReference type="EC" id="5.2.1.8"/>
    </reaction>
</comment>
<feature type="domain" description="PPIase cyclophilin-type" evidence="19">
    <location>
        <begin position="1399"/>
        <end position="1562"/>
    </location>
</feature>
<feature type="compositionally biased region" description="Low complexity" evidence="18">
    <location>
        <begin position="488"/>
        <end position="497"/>
    </location>
</feature>
<keyword evidence="12 20" id="KW-0413">Isomerase</keyword>
<dbReference type="SUPFAM" id="SSF50891">
    <property type="entry name" value="Cyclophilin-like"/>
    <property type="match status" value="1"/>
</dbReference>
<evidence type="ECO:0000256" key="11">
    <source>
        <dbReference type="ARBA" id="ARBA00023187"/>
    </source>
</evidence>
<evidence type="ECO:0000256" key="1">
    <source>
        <dbReference type="ARBA" id="ARBA00000971"/>
    </source>
</evidence>
<keyword evidence="6" id="KW-0507">mRNA processing</keyword>
<dbReference type="InterPro" id="IPR002130">
    <property type="entry name" value="Cyclophilin-type_PPIase_dom"/>
</dbReference>
<keyword evidence="9" id="KW-0697">Rotamase</keyword>
<evidence type="ECO:0000256" key="5">
    <source>
        <dbReference type="ARBA" id="ARBA00022490"/>
    </source>
</evidence>
<dbReference type="GO" id="GO:0003755">
    <property type="term" value="F:peptidyl-prolyl cis-trans isomerase activity"/>
    <property type="evidence" value="ECO:0007669"/>
    <property type="project" value="UniProtKB-KW"/>
</dbReference>
<evidence type="ECO:0000256" key="3">
    <source>
        <dbReference type="ARBA" id="ARBA00004496"/>
    </source>
</evidence>
<evidence type="ECO:0000256" key="8">
    <source>
        <dbReference type="ARBA" id="ARBA00022990"/>
    </source>
</evidence>
<feature type="compositionally biased region" description="Basic and acidic residues" evidence="18">
    <location>
        <begin position="578"/>
        <end position="591"/>
    </location>
</feature>
<evidence type="ECO:0000256" key="13">
    <source>
        <dbReference type="ARBA" id="ARBA00023242"/>
    </source>
</evidence>
<evidence type="ECO:0000256" key="17">
    <source>
        <dbReference type="ARBA" id="ARBA00059766"/>
    </source>
</evidence>